<feature type="transmembrane region" description="Helical" evidence="8">
    <location>
        <begin position="287"/>
        <end position="307"/>
    </location>
</feature>
<dbReference type="OrthoDB" id="26687at2157"/>
<evidence type="ECO:0000256" key="2">
    <source>
        <dbReference type="ARBA" id="ARBA00004863"/>
    </source>
</evidence>
<organism evidence="9 10">
    <name type="scientific">Vulcanisaeta distributa (strain DSM 14429 / JCM 11212 / NBRC 100878 / IC-017)</name>
    <dbReference type="NCBI Taxonomy" id="572478"/>
    <lineage>
        <taxon>Archaea</taxon>
        <taxon>Thermoproteota</taxon>
        <taxon>Thermoprotei</taxon>
        <taxon>Thermoproteales</taxon>
        <taxon>Thermoproteaceae</taxon>
        <taxon>Vulcanisaeta</taxon>
    </lineage>
</organism>
<evidence type="ECO:0000256" key="7">
    <source>
        <dbReference type="ARBA" id="ARBA00023136"/>
    </source>
</evidence>
<reference evidence="9 10" key="1">
    <citation type="journal article" date="2010" name="Stand. Genomic Sci.">
        <title>Complete genome sequence of Vulcanisaeta distributa type strain (IC-017).</title>
        <authorList>
            <person name="Mavromatis K."/>
            <person name="Sikorski J."/>
            <person name="Pabst E."/>
            <person name="Teshima H."/>
            <person name="Lapidus A."/>
            <person name="Lucas S."/>
            <person name="Nolan M."/>
            <person name="Glavina Del Rio T."/>
            <person name="Cheng J.F."/>
            <person name="Bruce D."/>
            <person name="Goodwin L."/>
            <person name="Pitluck S."/>
            <person name="Liolios K."/>
            <person name="Ivanova N."/>
            <person name="Mikhailova N."/>
            <person name="Pati A."/>
            <person name="Chen A."/>
            <person name="Palaniappan K."/>
            <person name="Land M."/>
            <person name="Hauser L."/>
            <person name="Chang Y.J."/>
            <person name="Jeffries C.D."/>
            <person name="Rohde M."/>
            <person name="Spring S."/>
            <person name="Goker M."/>
            <person name="Wirth R."/>
            <person name="Woyke T."/>
            <person name="Bristow J."/>
            <person name="Eisen J.A."/>
            <person name="Markowitz V."/>
            <person name="Hugenholtz P."/>
            <person name="Klenk H.P."/>
            <person name="Kyrpides N.C."/>
        </authorList>
    </citation>
    <scope>NUCLEOTIDE SEQUENCE [LARGE SCALE GENOMIC DNA]</scope>
    <source>
        <strain evidence="10">DSM 14429 / JCM 11212 / NBRC 100878 / IC-017</strain>
    </source>
</reference>
<name>E1QSM0_VULDI</name>
<dbReference type="EMBL" id="CP002100">
    <property type="protein sequence ID" value="ADN50813.1"/>
    <property type="molecule type" value="Genomic_DNA"/>
</dbReference>
<dbReference type="GO" id="GO:0009234">
    <property type="term" value="P:menaquinone biosynthetic process"/>
    <property type="evidence" value="ECO:0007669"/>
    <property type="project" value="UniProtKB-UniPathway"/>
</dbReference>
<dbReference type="AlphaFoldDB" id="E1QSM0"/>
<keyword evidence="6 8" id="KW-1133">Transmembrane helix</keyword>
<dbReference type="PANTHER" id="PTHR13929">
    <property type="entry name" value="1,4-DIHYDROXY-2-NAPHTHOATE OCTAPRENYLTRANSFERASE"/>
    <property type="match status" value="1"/>
</dbReference>
<evidence type="ECO:0000313" key="10">
    <source>
        <dbReference type="Proteomes" id="UP000006681"/>
    </source>
</evidence>
<evidence type="ECO:0000256" key="1">
    <source>
        <dbReference type="ARBA" id="ARBA00004651"/>
    </source>
</evidence>
<dbReference type="InterPro" id="IPR044878">
    <property type="entry name" value="UbiA_sf"/>
</dbReference>
<dbReference type="Proteomes" id="UP000006681">
    <property type="component" value="Chromosome"/>
</dbReference>
<feature type="transmembrane region" description="Helical" evidence="8">
    <location>
        <begin position="120"/>
        <end position="137"/>
    </location>
</feature>
<dbReference type="Gene3D" id="1.10.357.140">
    <property type="entry name" value="UbiA prenyltransferase"/>
    <property type="match status" value="1"/>
</dbReference>
<sequence>MGIKTWLMSFSPTTLTSAFSSVTLGTALAWYLNDRFNPIIYVITLAALLLAQAGVNLVHDYYDYLSGVDILYRASGFSHRPHPIIDLKLSPRDVITVGYVFLAIAFMAGVYLFTLVGLPVLILAMAGLIIGVGYSIPPLKFHYRGYGEVLAALAMGPLVTWGSYIVQTGIYANPAPLIVGIPNGLFTLLILIGSGALEIDACRTVGKITLVLLVGIRNTRYVVYTSIALMYLAIVISAILHYLPYISLVSLLLIPRTLRLAGPLLSGDENVVRSRWRELRNLWAGPFSVRLILLIIFIVSMIIARIYPPLSI</sequence>
<evidence type="ECO:0000313" key="9">
    <source>
        <dbReference type="EMBL" id="ADN50813.1"/>
    </source>
</evidence>
<keyword evidence="10" id="KW-1185">Reference proteome</keyword>
<keyword evidence="3" id="KW-0474">Menaquinone biosynthesis</keyword>
<dbReference type="UniPathway" id="UPA00079"/>
<dbReference type="Pfam" id="PF01040">
    <property type="entry name" value="UbiA"/>
    <property type="match status" value="1"/>
</dbReference>
<dbReference type="InterPro" id="IPR026046">
    <property type="entry name" value="UBIAD1"/>
</dbReference>
<dbReference type="RefSeq" id="WP_013336538.1">
    <property type="nucleotide sequence ID" value="NC_014537.1"/>
</dbReference>
<dbReference type="GeneID" id="9752361"/>
<feature type="transmembrane region" description="Helical" evidence="8">
    <location>
        <begin position="94"/>
        <end position="114"/>
    </location>
</feature>
<dbReference type="CDD" id="cd13962">
    <property type="entry name" value="PT_UbiA_UBIAD1"/>
    <property type="match status" value="1"/>
</dbReference>
<evidence type="ECO:0000256" key="8">
    <source>
        <dbReference type="SAM" id="Phobius"/>
    </source>
</evidence>
<evidence type="ECO:0000256" key="6">
    <source>
        <dbReference type="ARBA" id="ARBA00022989"/>
    </source>
</evidence>
<dbReference type="HOGENOM" id="CLU_043611_0_2_2"/>
<protein>
    <submittedName>
        <fullName evidence="9">UbiA prenyltransferase</fullName>
    </submittedName>
</protein>
<dbReference type="GO" id="GO:0005886">
    <property type="term" value="C:plasma membrane"/>
    <property type="evidence" value="ECO:0007669"/>
    <property type="project" value="UniProtKB-SubCell"/>
</dbReference>
<evidence type="ECO:0000256" key="3">
    <source>
        <dbReference type="ARBA" id="ARBA00022428"/>
    </source>
</evidence>
<feature type="transmembrane region" description="Helical" evidence="8">
    <location>
        <begin position="39"/>
        <end position="58"/>
    </location>
</feature>
<keyword evidence="7 8" id="KW-0472">Membrane</keyword>
<dbReference type="PIRSF" id="PIRSF005355">
    <property type="entry name" value="UBIAD1"/>
    <property type="match status" value="1"/>
</dbReference>
<dbReference type="GO" id="GO:0004659">
    <property type="term" value="F:prenyltransferase activity"/>
    <property type="evidence" value="ECO:0007669"/>
    <property type="project" value="InterPro"/>
</dbReference>
<evidence type="ECO:0000256" key="4">
    <source>
        <dbReference type="ARBA" id="ARBA00022679"/>
    </source>
</evidence>
<dbReference type="PANTHER" id="PTHR13929:SF0">
    <property type="entry name" value="UBIA PRENYLTRANSFERASE DOMAIN-CONTAINING PROTEIN 1"/>
    <property type="match status" value="1"/>
</dbReference>
<feature type="transmembrane region" description="Helical" evidence="8">
    <location>
        <begin position="177"/>
        <end position="200"/>
    </location>
</feature>
<dbReference type="KEGG" id="vdi:Vdis_1427"/>
<keyword evidence="5 8" id="KW-0812">Transmembrane</keyword>
<accession>E1QSM0</accession>
<dbReference type="STRING" id="572478.Vdis_1427"/>
<comment type="subcellular location">
    <subcellularLocation>
        <location evidence="1">Cell membrane</location>
        <topology evidence="1">Multi-pass membrane protein</topology>
    </subcellularLocation>
</comment>
<evidence type="ECO:0000256" key="5">
    <source>
        <dbReference type="ARBA" id="ARBA00022692"/>
    </source>
</evidence>
<gene>
    <name evidence="9" type="ordered locus">Vdis_1427</name>
</gene>
<proteinExistence type="predicted"/>
<comment type="pathway">
    <text evidence="2">Quinol/quinone metabolism; menaquinone biosynthesis.</text>
</comment>
<reference evidence="10" key="2">
    <citation type="journal article" date="2010" name="Stand. Genomic Sci.">
        <title>Complete genome sequence of Vulcanisaeta distributa type strain (IC-017T).</title>
        <authorList>
            <person name="Mavromatis K."/>
            <person name="Sikorski J."/>
            <person name="Pabst E."/>
            <person name="Teshima H."/>
            <person name="Lapidus A."/>
            <person name="Lucas S."/>
            <person name="Nolan M."/>
            <person name="Glavina Del Rio T."/>
            <person name="Cheng J."/>
            <person name="Bruce D."/>
            <person name="Goodwin L."/>
            <person name="Pitluck S."/>
            <person name="Liolios K."/>
            <person name="Ivanova N."/>
            <person name="Mikhailova N."/>
            <person name="Pati A."/>
            <person name="Chen A."/>
            <person name="Palaniappan K."/>
            <person name="Land M."/>
            <person name="Hauser L."/>
            <person name="Chang Y."/>
            <person name="Jeffries C."/>
            <person name="Rohde M."/>
            <person name="Spring S."/>
            <person name="Goker M."/>
            <person name="Wirth R."/>
            <person name="Woyke T."/>
            <person name="Bristow J."/>
            <person name="Eisen J."/>
            <person name="Markowitz V."/>
            <person name="Hugenholtz P."/>
            <person name="Klenk H."/>
            <person name="Kyrpides N."/>
        </authorList>
    </citation>
    <scope>NUCLEOTIDE SEQUENCE [LARGE SCALE GENOMIC DNA]</scope>
    <source>
        <strain evidence="10">DSM 14429 / JCM 11212 / NBRC 100878 / IC-017</strain>
    </source>
</reference>
<feature type="transmembrane region" description="Helical" evidence="8">
    <location>
        <begin position="221"/>
        <end position="240"/>
    </location>
</feature>
<keyword evidence="4 9" id="KW-0808">Transferase</keyword>
<dbReference type="eggNOG" id="arCOG00480">
    <property type="taxonomic scope" value="Archaea"/>
</dbReference>
<dbReference type="GO" id="GO:0042371">
    <property type="term" value="P:vitamin K biosynthetic process"/>
    <property type="evidence" value="ECO:0007669"/>
    <property type="project" value="TreeGrafter"/>
</dbReference>
<feature type="transmembrane region" description="Helical" evidence="8">
    <location>
        <begin position="149"/>
        <end position="171"/>
    </location>
</feature>
<dbReference type="InterPro" id="IPR000537">
    <property type="entry name" value="UbiA_prenyltransferase"/>
</dbReference>